<feature type="transmembrane region" description="Helical" evidence="1">
    <location>
        <begin position="809"/>
        <end position="830"/>
    </location>
</feature>
<feature type="transmembrane region" description="Helical" evidence="1">
    <location>
        <begin position="642"/>
        <end position="660"/>
    </location>
</feature>
<keyword evidence="1" id="KW-0812">Transmembrane</keyword>
<feature type="transmembrane region" description="Helical" evidence="1">
    <location>
        <begin position="171"/>
        <end position="194"/>
    </location>
</feature>
<gene>
    <name evidence="2" type="ORF">AMON00008_LOCUS32262</name>
</gene>
<feature type="transmembrane region" description="Helical" evidence="1">
    <location>
        <begin position="776"/>
        <end position="797"/>
    </location>
</feature>
<feature type="transmembrane region" description="Helical" evidence="1">
    <location>
        <begin position="504"/>
        <end position="530"/>
    </location>
</feature>
<dbReference type="EMBL" id="HBNR01046363">
    <property type="protein sequence ID" value="CAE4607809.1"/>
    <property type="molecule type" value="Transcribed_RNA"/>
</dbReference>
<dbReference type="InterPro" id="IPR009030">
    <property type="entry name" value="Growth_fac_rcpt_cys_sf"/>
</dbReference>
<dbReference type="AlphaFoldDB" id="A0A7S4RBT7"/>
<keyword evidence="1" id="KW-0472">Membrane</keyword>
<protein>
    <recommendedName>
        <fullName evidence="3">CSC1/OSCA1-like cytosolic domain-containing protein</fullName>
    </recommendedName>
</protein>
<evidence type="ECO:0008006" key="3">
    <source>
        <dbReference type="Google" id="ProtNLM"/>
    </source>
</evidence>
<evidence type="ECO:0000256" key="1">
    <source>
        <dbReference type="SAM" id="Phobius"/>
    </source>
</evidence>
<feature type="transmembrane region" description="Helical" evidence="1">
    <location>
        <begin position="255"/>
        <end position="275"/>
    </location>
</feature>
<evidence type="ECO:0000313" key="2">
    <source>
        <dbReference type="EMBL" id="CAE4607809.1"/>
    </source>
</evidence>
<feature type="transmembrane region" description="Helical" evidence="1">
    <location>
        <begin position="577"/>
        <end position="602"/>
    </location>
</feature>
<organism evidence="2">
    <name type="scientific">Alexandrium monilatum</name>
    <dbReference type="NCBI Taxonomy" id="311494"/>
    <lineage>
        <taxon>Eukaryota</taxon>
        <taxon>Sar</taxon>
        <taxon>Alveolata</taxon>
        <taxon>Dinophyceae</taxon>
        <taxon>Gonyaulacales</taxon>
        <taxon>Pyrocystaceae</taxon>
        <taxon>Alexandrium</taxon>
    </lineage>
</organism>
<feature type="transmembrane region" description="Helical" evidence="1">
    <location>
        <begin position="667"/>
        <end position="689"/>
    </location>
</feature>
<name>A0A7S4RBT7_9DINO</name>
<feature type="transmembrane region" description="Helical" evidence="1">
    <location>
        <begin position="91"/>
        <end position="112"/>
    </location>
</feature>
<feature type="transmembrane region" description="Helical" evidence="1">
    <location>
        <begin position="542"/>
        <end position="565"/>
    </location>
</feature>
<sequence length="1013" mass="114180">MACPDGCSYLAPNNAFSCLFECVPREECSASNPNNAFPDPVSGLCAPCDVEGCKLCDSRGTCSECHPQFTLSQDRQKCEFWFDKAMKPDKFVKVLGALICGLVLLALAWRVCKGRHPQLERNLVAIQRARRHRHLSKVQSWNLDGRKQVRHWYNVTMGLHHQDIMGVGLPLFYNNIVFMIVVSGIFLGVTYAVYTMNGVSQSLKKFEDPAGSLADQAFRPHGLEPAVVFSPLASCGRASAADIKAELFIYAGWNFQAIGGLYVVTFVLSLLFTLYQRRFAINFDRENVGMVDYAIAISGLPCDCTDEAGLQAWLQEEFRKARPELVPRPPKVTHRSPPEADLVEERQPSEIEVFGVSLCYNYRERWAEVDDAMWKLMEQMEVDMHQRAKYDDWLMDDMSTTAADRDMSLEAVAHEERKRVKAWFDEGSESKLKGTGEAFVVFRYIDDKERVIEHFDAHPDFLRHPSAPSEPVSLRPVFSEPPTVHWWHAGVPKSTLVKRTALNVFYILLVIAAVQIFLVLPYAFFILYPYASTGDSAGGTKMTIAGIVLGNVNGLLFMTNYNTAARLGYSRKDKMDAFVLFANTLLVLVNTFFNIATTAWMVTAQTNMESAAGFFEIRTLKAIGTENALARNLYQMMMPGSFFVGLVMWAVMAGIVPFIWNSFLMKLIYVWSCLPQCLLKVLKVFLPWAPPGLEHYPFRSAEKAFEPAEVSISGNYADQIVTPTVCFSMLFFLSPFVWRAFLGMLLWSIFEYCYFRWLHLRFCKVCYYTTHRLDCFANFLWGMPLSVVAAACCHWGLRAQVFAVGWPFWAKLLLVVATFLTSAGLWLLCYRFIVNPLQDQDADEWNHSKTVEELSCETVYSWLNCNPPYVLKCKYYFQDEKGADIPARRKGHPLACGEDPEEVRFFEIGKQYLFLKPERQALVYKGGVTDPLEFETYFEAVLAVMGAFWTGVRSTGALVKMLSGAVVGAGGGLGARESEATRVRPAEPGAEEAFVGLLHAEAQTAGKRRAGEP</sequence>
<dbReference type="SUPFAM" id="SSF57184">
    <property type="entry name" value="Growth factor receptor domain"/>
    <property type="match status" value="1"/>
</dbReference>
<feature type="transmembrane region" description="Helical" evidence="1">
    <location>
        <begin position="736"/>
        <end position="755"/>
    </location>
</feature>
<keyword evidence="1" id="KW-1133">Transmembrane helix</keyword>
<accession>A0A7S4RBT7</accession>
<proteinExistence type="predicted"/>
<reference evidence="2" key="1">
    <citation type="submission" date="2021-01" db="EMBL/GenBank/DDBJ databases">
        <authorList>
            <person name="Corre E."/>
            <person name="Pelletier E."/>
            <person name="Niang G."/>
            <person name="Scheremetjew M."/>
            <person name="Finn R."/>
            <person name="Kale V."/>
            <person name="Holt S."/>
            <person name="Cochrane G."/>
            <person name="Meng A."/>
            <person name="Brown T."/>
            <person name="Cohen L."/>
        </authorList>
    </citation>
    <scope>NUCLEOTIDE SEQUENCE</scope>
    <source>
        <strain evidence="2">CCMP3105</strain>
    </source>
</reference>